<protein>
    <recommendedName>
        <fullName evidence="3">Reverse transcriptase zinc-binding domain-containing protein</fullName>
    </recommendedName>
</protein>
<evidence type="ECO:0000259" key="3">
    <source>
        <dbReference type="Pfam" id="PF13966"/>
    </source>
</evidence>
<organism evidence="4 5">
    <name type="scientific">Dipteronia dyeriana</name>
    <dbReference type="NCBI Taxonomy" id="168575"/>
    <lineage>
        <taxon>Eukaryota</taxon>
        <taxon>Viridiplantae</taxon>
        <taxon>Streptophyta</taxon>
        <taxon>Embryophyta</taxon>
        <taxon>Tracheophyta</taxon>
        <taxon>Spermatophyta</taxon>
        <taxon>Magnoliopsida</taxon>
        <taxon>eudicotyledons</taxon>
        <taxon>Gunneridae</taxon>
        <taxon>Pentapetalae</taxon>
        <taxon>rosids</taxon>
        <taxon>malvids</taxon>
        <taxon>Sapindales</taxon>
        <taxon>Sapindaceae</taxon>
        <taxon>Hippocastanoideae</taxon>
        <taxon>Acereae</taxon>
        <taxon>Dipteronia</taxon>
    </lineage>
</organism>
<sequence length="378" mass="43804">MLAKRLWRFGREEKSLWRRVVCSNCKLWRRRVLVKEVLYSYGMTQIIDLDCPFCKAEKETLGHPFLHCSWSKDLWLVGMAWWGIVGCFSNVVNDWLSNWIGLYPSFKSERVWGLMFSVVVWTIWETRNQLVFEGKYMSLEQATDLFVLWLFLLVVALLGWCDSFISKARLVWINIVGVPLKVWCSSFFMRLRGVFGDPLYVEEDSVMRRRLDRGRVLMLVPHESLCPKKIKVLMEGDSFLVRLHEDPTLVDFQWMTNVLGLKMSWSNSDDSSALKMVCKLSSFGSDLEDNVLEEGMDNAQINIKKRTIGMNFINKGNDGGVNVRKEFLVGERTMESDILKSQRVGERKNQYMGENNKKNSLKLTNASGDTSKLRKANG</sequence>
<dbReference type="Proteomes" id="UP001280121">
    <property type="component" value="Unassembled WGS sequence"/>
</dbReference>
<accession>A0AAE0CK57</accession>
<dbReference type="AlphaFoldDB" id="A0AAE0CK57"/>
<reference evidence="4" key="1">
    <citation type="journal article" date="2023" name="Plant J.">
        <title>Genome sequences and population genomics provide insights into the demographic history, inbreeding, and mutation load of two 'living fossil' tree species of Dipteronia.</title>
        <authorList>
            <person name="Feng Y."/>
            <person name="Comes H.P."/>
            <person name="Chen J."/>
            <person name="Zhu S."/>
            <person name="Lu R."/>
            <person name="Zhang X."/>
            <person name="Li P."/>
            <person name="Qiu J."/>
            <person name="Olsen K.M."/>
            <person name="Qiu Y."/>
        </authorList>
    </citation>
    <scope>NUCLEOTIDE SEQUENCE</scope>
    <source>
        <strain evidence="4">KIB01</strain>
    </source>
</reference>
<dbReference type="EMBL" id="JANJYI010000004">
    <property type="protein sequence ID" value="KAK2654101.1"/>
    <property type="molecule type" value="Genomic_DNA"/>
</dbReference>
<feature type="transmembrane region" description="Helical" evidence="2">
    <location>
        <begin position="74"/>
        <end position="91"/>
    </location>
</feature>
<gene>
    <name evidence="4" type="ORF">Ddye_013957</name>
</gene>
<name>A0AAE0CK57_9ROSI</name>
<evidence type="ECO:0000313" key="4">
    <source>
        <dbReference type="EMBL" id="KAK2654101.1"/>
    </source>
</evidence>
<evidence type="ECO:0000313" key="5">
    <source>
        <dbReference type="Proteomes" id="UP001280121"/>
    </source>
</evidence>
<proteinExistence type="predicted"/>
<comment type="caution">
    <text evidence="4">The sequence shown here is derived from an EMBL/GenBank/DDBJ whole genome shotgun (WGS) entry which is preliminary data.</text>
</comment>
<keyword evidence="2" id="KW-0812">Transmembrane</keyword>
<feature type="region of interest" description="Disordered" evidence="1">
    <location>
        <begin position="345"/>
        <end position="378"/>
    </location>
</feature>
<evidence type="ECO:0000256" key="1">
    <source>
        <dbReference type="SAM" id="MobiDB-lite"/>
    </source>
</evidence>
<feature type="compositionally biased region" description="Polar residues" evidence="1">
    <location>
        <begin position="361"/>
        <end position="370"/>
    </location>
</feature>
<keyword evidence="2" id="KW-1133">Transmembrane helix</keyword>
<keyword evidence="2" id="KW-0472">Membrane</keyword>
<dbReference type="InterPro" id="IPR026960">
    <property type="entry name" value="RVT-Znf"/>
</dbReference>
<keyword evidence="5" id="KW-1185">Reference proteome</keyword>
<dbReference type="Pfam" id="PF13966">
    <property type="entry name" value="zf-RVT"/>
    <property type="match status" value="1"/>
</dbReference>
<feature type="domain" description="Reverse transcriptase zinc-binding" evidence="3">
    <location>
        <begin position="18"/>
        <end position="75"/>
    </location>
</feature>
<evidence type="ECO:0000256" key="2">
    <source>
        <dbReference type="SAM" id="Phobius"/>
    </source>
</evidence>
<feature type="transmembrane region" description="Helical" evidence="2">
    <location>
        <begin position="171"/>
        <end position="189"/>
    </location>
</feature>
<feature type="transmembrane region" description="Helical" evidence="2">
    <location>
        <begin position="146"/>
        <end position="165"/>
    </location>
</feature>